<evidence type="ECO:0000256" key="2">
    <source>
        <dbReference type="ARBA" id="ARBA00008056"/>
    </source>
</evidence>
<comment type="similarity">
    <text evidence="2 6">Belongs to the iron/ascorbate-dependent oxidoreductase family.</text>
</comment>
<proteinExistence type="inferred from homology"/>
<evidence type="ECO:0000256" key="4">
    <source>
        <dbReference type="ARBA" id="ARBA00023002"/>
    </source>
</evidence>
<evidence type="ECO:0000313" key="8">
    <source>
        <dbReference type="EMBL" id="GMN53452.1"/>
    </source>
</evidence>
<evidence type="ECO:0000256" key="6">
    <source>
        <dbReference type="RuleBase" id="RU003682"/>
    </source>
</evidence>
<dbReference type="PANTHER" id="PTHR10209">
    <property type="entry name" value="OXIDOREDUCTASE, 2OG-FE II OXYGENASE FAMILY PROTEIN"/>
    <property type="match status" value="1"/>
</dbReference>
<dbReference type="PANTHER" id="PTHR10209:SF776">
    <property type="entry name" value="2OG-FE(II) OXYGENASE FAMILY OXIDOREDUCTASE"/>
    <property type="match status" value="1"/>
</dbReference>
<reference evidence="8" key="1">
    <citation type="submission" date="2023-07" db="EMBL/GenBank/DDBJ databases">
        <title>draft genome sequence of fig (Ficus carica).</title>
        <authorList>
            <person name="Takahashi T."/>
            <person name="Nishimura K."/>
        </authorList>
    </citation>
    <scope>NUCLEOTIDE SEQUENCE</scope>
</reference>
<accession>A0AA88AM81</accession>
<dbReference type="SUPFAM" id="SSF51197">
    <property type="entry name" value="Clavaminate synthase-like"/>
    <property type="match status" value="1"/>
</dbReference>
<dbReference type="FunFam" id="2.60.120.330:FF:000005">
    <property type="entry name" value="1-aminocyclopropane-1-carboxylate oxidase homolog 1"/>
    <property type="match status" value="1"/>
</dbReference>
<evidence type="ECO:0000313" key="9">
    <source>
        <dbReference type="Proteomes" id="UP001187192"/>
    </source>
</evidence>
<dbReference type="InterPro" id="IPR026992">
    <property type="entry name" value="DIOX_N"/>
</dbReference>
<gene>
    <name evidence="8" type="ORF">TIFTF001_022587</name>
</gene>
<keyword evidence="5 6" id="KW-0408">Iron</keyword>
<dbReference type="InterPro" id="IPR027443">
    <property type="entry name" value="IPNS-like_sf"/>
</dbReference>
<dbReference type="AlphaFoldDB" id="A0AA88AM81"/>
<dbReference type="InterPro" id="IPR005123">
    <property type="entry name" value="Oxoglu/Fe-dep_dioxygenase_dom"/>
</dbReference>
<dbReference type="InterPro" id="IPR044861">
    <property type="entry name" value="IPNS-like_FE2OG_OXY"/>
</dbReference>
<keyword evidence="3 6" id="KW-0479">Metal-binding</keyword>
<comment type="caution">
    <text evidence="8">The sequence shown here is derived from an EMBL/GenBank/DDBJ whole genome shotgun (WGS) entry which is preliminary data.</text>
</comment>
<evidence type="ECO:0000256" key="3">
    <source>
        <dbReference type="ARBA" id="ARBA00022723"/>
    </source>
</evidence>
<organism evidence="8 9">
    <name type="scientific">Ficus carica</name>
    <name type="common">Common fig</name>
    <dbReference type="NCBI Taxonomy" id="3494"/>
    <lineage>
        <taxon>Eukaryota</taxon>
        <taxon>Viridiplantae</taxon>
        <taxon>Streptophyta</taxon>
        <taxon>Embryophyta</taxon>
        <taxon>Tracheophyta</taxon>
        <taxon>Spermatophyta</taxon>
        <taxon>Magnoliopsida</taxon>
        <taxon>eudicotyledons</taxon>
        <taxon>Gunneridae</taxon>
        <taxon>Pentapetalae</taxon>
        <taxon>rosids</taxon>
        <taxon>fabids</taxon>
        <taxon>Rosales</taxon>
        <taxon>Moraceae</taxon>
        <taxon>Ficeae</taxon>
        <taxon>Ficus</taxon>
    </lineage>
</organism>
<dbReference type="PROSITE" id="PS51471">
    <property type="entry name" value="FE2OG_OXY"/>
    <property type="match status" value="1"/>
</dbReference>
<dbReference type="Pfam" id="PF03171">
    <property type="entry name" value="2OG-FeII_Oxy"/>
    <property type="match status" value="1"/>
</dbReference>
<evidence type="ECO:0000256" key="1">
    <source>
        <dbReference type="ARBA" id="ARBA00001962"/>
    </source>
</evidence>
<evidence type="ECO:0000256" key="5">
    <source>
        <dbReference type="ARBA" id="ARBA00023004"/>
    </source>
</evidence>
<keyword evidence="4 6" id="KW-0560">Oxidoreductase</keyword>
<feature type="domain" description="Fe2OG dioxygenase" evidence="7">
    <location>
        <begin position="214"/>
        <end position="292"/>
    </location>
</feature>
<dbReference type="GO" id="GO:0046872">
    <property type="term" value="F:metal ion binding"/>
    <property type="evidence" value="ECO:0007669"/>
    <property type="project" value="UniProtKB-KW"/>
</dbReference>
<dbReference type="Pfam" id="PF14226">
    <property type="entry name" value="DIOX_N"/>
    <property type="match status" value="1"/>
</dbReference>
<name>A0AA88AM81_FICCA</name>
<keyword evidence="9" id="KW-1185">Reference proteome</keyword>
<dbReference type="EMBL" id="BTGU01000046">
    <property type="protein sequence ID" value="GMN53452.1"/>
    <property type="molecule type" value="Genomic_DNA"/>
</dbReference>
<dbReference type="GO" id="GO:0051213">
    <property type="term" value="F:dioxygenase activity"/>
    <property type="evidence" value="ECO:0007669"/>
    <property type="project" value="UniProtKB-ARBA"/>
</dbReference>
<protein>
    <recommendedName>
        <fullName evidence="7">Fe2OG dioxygenase domain-containing protein</fullName>
    </recommendedName>
</protein>
<comment type="cofactor">
    <cofactor evidence="1">
        <name>Fe cation</name>
        <dbReference type="ChEBI" id="CHEBI:24875"/>
    </cofactor>
</comment>
<dbReference type="Proteomes" id="UP001187192">
    <property type="component" value="Unassembled WGS sequence"/>
</dbReference>
<dbReference type="Gene3D" id="2.60.120.330">
    <property type="entry name" value="B-lactam Antibiotic, Isopenicillin N Synthase, Chain"/>
    <property type="match status" value="1"/>
</dbReference>
<evidence type="ECO:0000259" key="7">
    <source>
        <dbReference type="PROSITE" id="PS51471"/>
    </source>
</evidence>
<sequence length="292" mass="32396">MVRSTEPVTGGSPDLDRLQQLKSFDESKSGVKGLVDAGVISVPPIFIRPPEELAAENLDFPDEATQFHIPVVDLGDLASAVAVVRRAAEEVGFFQVVNHGIPAGVMERTLAAARGFHEQPREVKREFYSREMTRKVKYSSNFDLYESKAANWRDTLFCVLGPESLDPQELPLVCRDITMEYSDKVHKLGITLFQLLSQALGLKADHLIEMDCAKGHVVLCHYYPPCPEPQLTMGTTKHSDPDFLTILLQDHIGGLQLLFRNCWIDVPPVPGALVVNIGDLLQASALFLEFKT</sequence>